<evidence type="ECO:0000313" key="1">
    <source>
        <dbReference type="EMBL" id="SEN82832.1"/>
    </source>
</evidence>
<accession>A0A1H8JQ61</accession>
<name>A0A1H8JQ61_9BACL</name>
<gene>
    <name evidence="1" type="ORF">SAMN05444955_1371</name>
</gene>
<reference evidence="1 2" key="1">
    <citation type="submission" date="2016-10" db="EMBL/GenBank/DDBJ databases">
        <authorList>
            <person name="de Groot N.N."/>
        </authorList>
    </citation>
    <scope>NUCLEOTIDE SEQUENCE [LARGE SCALE GENOMIC DNA]</scope>
    <source>
        <strain evidence="1 2">DSM 46701</strain>
    </source>
</reference>
<sequence>DKRKQPTPEERKQKGIRSMYAVAKAEKKLSEDEIKALMKAEVKKDSTKDLTLDELGKMYRYFRDHSAEELKETAKAHMSKPEVIDVDPETGEVVDKESFKGRQLSEEEINKLLDITDEELDREIREAMEGGE</sequence>
<protein>
    <submittedName>
        <fullName evidence="1">Uncharacterized protein</fullName>
    </submittedName>
</protein>
<evidence type="ECO:0000313" key="2">
    <source>
        <dbReference type="Proteomes" id="UP000199695"/>
    </source>
</evidence>
<dbReference type="STRING" id="1173111.SAMN05444955_1371"/>
<proteinExistence type="predicted"/>
<organism evidence="1 2">
    <name type="scientific">Lihuaxuella thermophila</name>
    <dbReference type="NCBI Taxonomy" id="1173111"/>
    <lineage>
        <taxon>Bacteria</taxon>
        <taxon>Bacillati</taxon>
        <taxon>Bacillota</taxon>
        <taxon>Bacilli</taxon>
        <taxon>Bacillales</taxon>
        <taxon>Thermoactinomycetaceae</taxon>
        <taxon>Lihuaxuella</taxon>
    </lineage>
</organism>
<dbReference type="Proteomes" id="UP000199695">
    <property type="component" value="Unassembled WGS sequence"/>
</dbReference>
<keyword evidence="2" id="KW-1185">Reference proteome</keyword>
<feature type="non-terminal residue" evidence="1">
    <location>
        <position position="1"/>
    </location>
</feature>
<dbReference type="EMBL" id="FOCQ01000037">
    <property type="protein sequence ID" value="SEN82832.1"/>
    <property type="molecule type" value="Genomic_DNA"/>
</dbReference>
<dbReference type="AlphaFoldDB" id="A0A1H8JQ61"/>
<dbReference type="RefSeq" id="WP_211663693.1">
    <property type="nucleotide sequence ID" value="NZ_FOCQ01000037.1"/>
</dbReference>